<comment type="similarity">
    <text evidence="2 6">Belongs to the transposase mutator family.</text>
</comment>
<organism evidence="7 8">
    <name type="scientific">Sinomonas flava</name>
    <dbReference type="NCBI Taxonomy" id="496857"/>
    <lineage>
        <taxon>Bacteria</taxon>
        <taxon>Bacillati</taxon>
        <taxon>Actinomycetota</taxon>
        <taxon>Actinomycetes</taxon>
        <taxon>Micrococcales</taxon>
        <taxon>Micrococcaceae</taxon>
        <taxon>Sinomonas</taxon>
    </lineage>
</organism>
<keyword evidence="3 6" id="KW-0815">Transposition</keyword>
<keyword evidence="6" id="KW-0814">Transposable element</keyword>
<evidence type="ECO:0000256" key="6">
    <source>
        <dbReference type="RuleBase" id="RU365089"/>
    </source>
</evidence>
<evidence type="ECO:0000256" key="1">
    <source>
        <dbReference type="ARBA" id="ARBA00002190"/>
    </source>
</evidence>
<evidence type="ECO:0000313" key="8">
    <source>
        <dbReference type="Proteomes" id="UP001500432"/>
    </source>
</evidence>
<dbReference type="PANTHER" id="PTHR33217">
    <property type="entry name" value="TRANSPOSASE FOR INSERTION SEQUENCE ELEMENT IS1081"/>
    <property type="match status" value="1"/>
</dbReference>
<reference evidence="7 8" key="1">
    <citation type="journal article" date="2019" name="Int. J. Syst. Evol. Microbiol.">
        <title>The Global Catalogue of Microorganisms (GCM) 10K type strain sequencing project: providing services to taxonomists for standard genome sequencing and annotation.</title>
        <authorList>
            <consortium name="The Broad Institute Genomics Platform"/>
            <consortium name="The Broad Institute Genome Sequencing Center for Infectious Disease"/>
            <person name="Wu L."/>
            <person name="Ma J."/>
        </authorList>
    </citation>
    <scope>NUCLEOTIDE SEQUENCE [LARGE SCALE GENOMIC DNA]</scope>
    <source>
        <strain evidence="7 8">JCM 16034</strain>
    </source>
</reference>
<proteinExistence type="inferred from homology"/>
<name>A0ABN3C272_9MICC</name>
<dbReference type="NCBIfam" id="NF033543">
    <property type="entry name" value="transpos_IS256"/>
    <property type="match status" value="1"/>
</dbReference>
<protein>
    <recommendedName>
        <fullName evidence="6">Mutator family transposase</fullName>
    </recommendedName>
</protein>
<keyword evidence="8" id="KW-1185">Reference proteome</keyword>
<comment type="function">
    <text evidence="1 6">Required for the transposition of the insertion element.</text>
</comment>
<accession>A0ABN3C272</accession>
<gene>
    <name evidence="7" type="ORF">GCM10009849_32410</name>
</gene>
<keyword evidence="4 6" id="KW-0238">DNA-binding</keyword>
<comment type="caution">
    <text evidence="7">The sequence shown here is derived from an EMBL/GenBank/DDBJ whole genome shotgun (WGS) entry which is preliminary data.</text>
</comment>
<sequence length="420" mass="46662">MTDAVEMIDPVTGEIIDERQLAEQLLAQAREQGVGLVGPGGLLAGLTKTVLETALEAEMTEHLGHERHGAAEGPNVRNGTRSRTVLTEIGPVEIEVPRDREGTFEPQIVRKRKRRLDGIDEVVLSLSARGLTTGEIAAHFEEVYGANVSKDTISRITERVSGELAEWANRPLARVYPVLFIDAIHLKVRDGQVRNKPFYVVLGVTVNGERDILGIWAGDGDGGEGAKFWLGVLTEIKNRGVEDVCIAVCDGLEGLPDAITAVWELAMVQTCVIHLIRNTFRFASRHYWEEMGKDLKPVYTAPTEAAARERFAEFDAKWGDPYPAISRLWRSAWAEFAPFLDWDVEIRRVVCSTNAIESLNARYRRAVRARGHFPDDAAALKCLYLVTRSLDPTGPGRARWATRWKPALNAFAIAFEGRIN</sequence>
<evidence type="ECO:0000313" key="7">
    <source>
        <dbReference type="EMBL" id="GAA2202743.1"/>
    </source>
</evidence>
<evidence type="ECO:0000256" key="2">
    <source>
        <dbReference type="ARBA" id="ARBA00010961"/>
    </source>
</evidence>
<keyword evidence="5 6" id="KW-0233">DNA recombination</keyword>
<dbReference type="Pfam" id="PF00872">
    <property type="entry name" value="Transposase_mut"/>
    <property type="match status" value="1"/>
</dbReference>
<dbReference type="InterPro" id="IPR001207">
    <property type="entry name" value="Transposase_mutator"/>
</dbReference>
<dbReference type="PANTHER" id="PTHR33217:SF8">
    <property type="entry name" value="MUTATOR FAMILY TRANSPOSASE"/>
    <property type="match status" value="1"/>
</dbReference>
<evidence type="ECO:0000256" key="3">
    <source>
        <dbReference type="ARBA" id="ARBA00022578"/>
    </source>
</evidence>
<dbReference type="EMBL" id="BAAAQW010000011">
    <property type="protein sequence ID" value="GAA2202743.1"/>
    <property type="molecule type" value="Genomic_DNA"/>
</dbReference>
<evidence type="ECO:0000256" key="4">
    <source>
        <dbReference type="ARBA" id="ARBA00023125"/>
    </source>
</evidence>
<dbReference type="Proteomes" id="UP001500432">
    <property type="component" value="Unassembled WGS sequence"/>
</dbReference>
<evidence type="ECO:0000256" key="5">
    <source>
        <dbReference type="ARBA" id="ARBA00023172"/>
    </source>
</evidence>